<reference evidence="3 4" key="1">
    <citation type="submission" date="2023-05" db="EMBL/GenBank/DDBJ databases">
        <title>Corynebacterium suedekumii sp. nov. and Corynebacterium breve sp. nov. isolated from raw cow's milk.</title>
        <authorList>
            <person name="Baer M.K."/>
            <person name="Mehl L."/>
            <person name="Hellmuth R."/>
            <person name="Marke G."/>
            <person name="Lipski A."/>
        </authorList>
    </citation>
    <scope>NUCLEOTIDE SEQUENCE [LARGE SCALE GENOMIC DNA]</scope>
    <source>
        <strain evidence="3 4">LM112</strain>
    </source>
</reference>
<name>A0ABY8VIL4_9CORY</name>
<organism evidence="3 4">
    <name type="scientific">Corynebacterium suedekumii</name>
    <dbReference type="NCBI Taxonomy" id="3049801"/>
    <lineage>
        <taxon>Bacteria</taxon>
        <taxon>Bacillati</taxon>
        <taxon>Actinomycetota</taxon>
        <taxon>Actinomycetes</taxon>
        <taxon>Mycobacteriales</taxon>
        <taxon>Corynebacteriaceae</taxon>
        <taxon>Corynebacterium</taxon>
    </lineage>
</organism>
<accession>A0ABY8VIL4</accession>
<evidence type="ECO:0000313" key="3">
    <source>
        <dbReference type="EMBL" id="WIM69489.1"/>
    </source>
</evidence>
<dbReference type="EMBL" id="CP126970">
    <property type="protein sequence ID" value="WIM69489.1"/>
    <property type="molecule type" value="Genomic_DNA"/>
</dbReference>
<keyword evidence="1" id="KW-1133">Transmembrane helix</keyword>
<evidence type="ECO:0000256" key="1">
    <source>
        <dbReference type="SAM" id="Phobius"/>
    </source>
</evidence>
<feature type="signal peptide" evidence="2">
    <location>
        <begin position="1"/>
        <end position="29"/>
    </location>
</feature>
<evidence type="ECO:0000313" key="4">
    <source>
        <dbReference type="Proteomes" id="UP001238805"/>
    </source>
</evidence>
<keyword evidence="4" id="KW-1185">Reference proteome</keyword>
<gene>
    <name evidence="3" type="ORF">QP029_09535</name>
</gene>
<proteinExistence type="predicted"/>
<keyword evidence="1" id="KW-0812">Transmembrane</keyword>
<protein>
    <recommendedName>
        <fullName evidence="5">Secreted protein</fullName>
    </recommendedName>
</protein>
<keyword evidence="2" id="KW-0732">Signal</keyword>
<feature type="transmembrane region" description="Helical" evidence="1">
    <location>
        <begin position="48"/>
        <end position="68"/>
    </location>
</feature>
<dbReference type="RefSeq" id="WP_284874083.1">
    <property type="nucleotide sequence ID" value="NZ_CP126970.1"/>
</dbReference>
<dbReference type="Proteomes" id="UP001238805">
    <property type="component" value="Chromosome"/>
</dbReference>
<sequence>MLRRITRLSLASVASVALLAGGTAAPATAQEVSSTSSHSSNWAPEDYLFGAILFPALFSSMFSSYILGIPQCGLHDTSAC</sequence>
<feature type="chain" id="PRO_5046762644" description="Secreted protein" evidence="2">
    <location>
        <begin position="30"/>
        <end position="80"/>
    </location>
</feature>
<evidence type="ECO:0000256" key="2">
    <source>
        <dbReference type="SAM" id="SignalP"/>
    </source>
</evidence>
<evidence type="ECO:0008006" key="5">
    <source>
        <dbReference type="Google" id="ProtNLM"/>
    </source>
</evidence>
<keyword evidence="1" id="KW-0472">Membrane</keyword>